<dbReference type="PATRIC" id="fig|452.5.peg.540"/>
<keyword evidence="6" id="KW-0969">Cilium</keyword>
<dbReference type="PRINTS" id="PR01006">
    <property type="entry name" value="FLGHOOKFLIE"/>
</dbReference>
<proteinExistence type="inferred from homology"/>
<comment type="subcellular location">
    <subcellularLocation>
        <location evidence="1 5">Bacterial flagellum basal body</location>
    </subcellularLocation>
</comment>
<evidence type="ECO:0000256" key="2">
    <source>
        <dbReference type="ARBA" id="ARBA00009272"/>
    </source>
</evidence>
<protein>
    <recommendedName>
        <fullName evidence="3 5">Flagellar hook-basal body complex protein FliE</fullName>
    </recommendedName>
</protein>
<dbReference type="GO" id="GO:0005198">
    <property type="term" value="F:structural molecule activity"/>
    <property type="evidence" value="ECO:0007669"/>
    <property type="project" value="UniProtKB-UniRule"/>
</dbReference>
<keyword evidence="6" id="KW-0282">Flagellum</keyword>
<evidence type="ECO:0000256" key="5">
    <source>
        <dbReference type="HAMAP-Rule" id="MF_00724"/>
    </source>
</evidence>
<dbReference type="NCBIfam" id="TIGR00205">
    <property type="entry name" value="fliE"/>
    <property type="match status" value="1"/>
</dbReference>
<dbReference type="AlphaFoldDB" id="A0A0W0Z9I3"/>
<dbReference type="GO" id="GO:0071973">
    <property type="term" value="P:bacterial-type flagellum-dependent cell motility"/>
    <property type="evidence" value="ECO:0007669"/>
    <property type="project" value="InterPro"/>
</dbReference>
<keyword evidence="4 5" id="KW-0975">Bacterial flagellum</keyword>
<evidence type="ECO:0000313" key="7">
    <source>
        <dbReference type="Proteomes" id="UP000054877"/>
    </source>
</evidence>
<sequence length="104" mass="11319">MTDINVVSLLNQMKLMAAKAQGGGVETAVNRTQFGDVFQKALGGVSELQQSAEGLKVRFETGDPQVNLGEVMIAAKKSDLAFEATLRVRNKFVQAYQDIMNMPI</sequence>
<name>A0A0W0Z9I3_LEGSP</name>
<evidence type="ECO:0000256" key="4">
    <source>
        <dbReference type="ARBA" id="ARBA00023143"/>
    </source>
</evidence>
<accession>A0A0W0Z9I3</accession>
<dbReference type="Proteomes" id="UP000054877">
    <property type="component" value="Unassembled WGS sequence"/>
</dbReference>
<comment type="similarity">
    <text evidence="2 5">Belongs to the FliE family.</text>
</comment>
<evidence type="ECO:0000256" key="3">
    <source>
        <dbReference type="ARBA" id="ARBA00018024"/>
    </source>
</evidence>
<dbReference type="EMBL" id="LNYX01000005">
    <property type="protein sequence ID" value="KTD65778.1"/>
    <property type="molecule type" value="Genomic_DNA"/>
</dbReference>
<dbReference type="RefSeq" id="WP_058482467.1">
    <property type="nucleotide sequence ID" value="NZ_CAAAII010000003.1"/>
</dbReference>
<keyword evidence="6" id="KW-0966">Cell projection</keyword>
<evidence type="ECO:0000313" key="6">
    <source>
        <dbReference type="EMBL" id="KTD65778.1"/>
    </source>
</evidence>
<dbReference type="STRING" id="452.Lspi_0490"/>
<dbReference type="PANTHER" id="PTHR34653">
    <property type="match status" value="1"/>
</dbReference>
<dbReference type="PANTHER" id="PTHR34653:SF1">
    <property type="entry name" value="FLAGELLAR HOOK-BASAL BODY COMPLEX PROTEIN FLIE"/>
    <property type="match status" value="1"/>
</dbReference>
<dbReference type="Pfam" id="PF02049">
    <property type="entry name" value="FliE"/>
    <property type="match status" value="1"/>
</dbReference>
<comment type="caution">
    <text evidence="6">The sequence shown here is derived from an EMBL/GenBank/DDBJ whole genome shotgun (WGS) entry which is preliminary data.</text>
</comment>
<organism evidence="6 7">
    <name type="scientific">Legionella spiritensis</name>
    <dbReference type="NCBI Taxonomy" id="452"/>
    <lineage>
        <taxon>Bacteria</taxon>
        <taxon>Pseudomonadati</taxon>
        <taxon>Pseudomonadota</taxon>
        <taxon>Gammaproteobacteria</taxon>
        <taxon>Legionellales</taxon>
        <taxon>Legionellaceae</taxon>
        <taxon>Legionella</taxon>
    </lineage>
</organism>
<reference evidence="6 7" key="1">
    <citation type="submission" date="2015-11" db="EMBL/GenBank/DDBJ databases">
        <title>Genomic analysis of 38 Legionella species identifies large and diverse effector repertoires.</title>
        <authorList>
            <person name="Burstein D."/>
            <person name="Amaro F."/>
            <person name="Zusman T."/>
            <person name="Lifshitz Z."/>
            <person name="Cohen O."/>
            <person name="Gilbert J.A."/>
            <person name="Pupko T."/>
            <person name="Shuman H.A."/>
            <person name="Segal G."/>
        </authorList>
    </citation>
    <scope>NUCLEOTIDE SEQUENCE [LARGE SCALE GENOMIC DNA]</scope>
    <source>
        <strain evidence="6 7">Mt.St.Helens-9</strain>
    </source>
</reference>
<dbReference type="HAMAP" id="MF_00724">
    <property type="entry name" value="FliE"/>
    <property type="match status" value="1"/>
</dbReference>
<gene>
    <name evidence="5 6" type="primary">fliE</name>
    <name evidence="6" type="ORF">Lspi_0490</name>
</gene>
<dbReference type="OrthoDB" id="8909229at2"/>
<dbReference type="GO" id="GO:0003774">
    <property type="term" value="F:cytoskeletal motor activity"/>
    <property type="evidence" value="ECO:0007669"/>
    <property type="project" value="InterPro"/>
</dbReference>
<evidence type="ECO:0000256" key="1">
    <source>
        <dbReference type="ARBA" id="ARBA00004117"/>
    </source>
</evidence>
<dbReference type="InterPro" id="IPR001624">
    <property type="entry name" value="FliE"/>
</dbReference>
<keyword evidence="7" id="KW-1185">Reference proteome</keyword>
<dbReference type="GO" id="GO:0009425">
    <property type="term" value="C:bacterial-type flagellum basal body"/>
    <property type="evidence" value="ECO:0007669"/>
    <property type="project" value="UniProtKB-SubCell"/>
</dbReference>